<dbReference type="PANTHER" id="PTHR10000">
    <property type="entry name" value="PHOSPHOSERINE PHOSPHATASE"/>
    <property type="match status" value="1"/>
</dbReference>
<gene>
    <name evidence="1" type="primary">yigL</name>
    <name evidence="1" type="ORF">AHOG_00625</name>
</gene>
<dbReference type="InterPro" id="IPR023214">
    <property type="entry name" value="HAD_sf"/>
</dbReference>
<dbReference type="SFLD" id="SFLDG01140">
    <property type="entry name" value="C2.B:_Phosphomannomutase_and_P"/>
    <property type="match status" value="1"/>
</dbReference>
<sequence>MSGDVRPLDRPDGGHYDGVRIPGLVASDIDGTLLDPLEQLRPRTAAAVDRLGAAGVPFVLATGRSPRWVLPISALLGVTGPAVCVNGAVILDTGDGRIDRVHTLDPILLRDLGDAIQGLVPGCGLAVERIEGEGRADFVEEFRSGPGYLHPWSDSFFIRTSVAELFTRPAVRLMVRHDSLNSMEMVDAVTALLGDAVDVTFSTDLGLIDLMPAGVTKASGLAEVAADFGRTAEEVIAFGDMPNDLAMLSWAGHGVAMANAHPAVLAVADEVTASNAEDGVAKVLERWF</sequence>
<organism evidence="1 2">
    <name type="scientific">Actinoalloteichus hoggarensis</name>
    <dbReference type="NCBI Taxonomy" id="1470176"/>
    <lineage>
        <taxon>Bacteria</taxon>
        <taxon>Bacillati</taxon>
        <taxon>Actinomycetota</taxon>
        <taxon>Actinomycetes</taxon>
        <taxon>Pseudonocardiales</taxon>
        <taxon>Pseudonocardiaceae</taxon>
        <taxon>Actinoalloteichus</taxon>
    </lineage>
</organism>
<dbReference type="SUPFAM" id="SSF56784">
    <property type="entry name" value="HAD-like"/>
    <property type="match status" value="1"/>
</dbReference>
<evidence type="ECO:0000313" key="1">
    <source>
        <dbReference type="EMBL" id="ASO17798.1"/>
    </source>
</evidence>
<dbReference type="SFLD" id="SFLDS00003">
    <property type="entry name" value="Haloacid_Dehalogenase"/>
    <property type="match status" value="1"/>
</dbReference>
<dbReference type="AlphaFoldDB" id="A0A221VWB9"/>
<dbReference type="GO" id="GO:0005829">
    <property type="term" value="C:cytosol"/>
    <property type="evidence" value="ECO:0007669"/>
    <property type="project" value="TreeGrafter"/>
</dbReference>
<dbReference type="EMBL" id="CP022521">
    <property type="protein sequence ID" value="ASO17798.1"/>
    <property type="molecule type" value="Genomic_DNA"/>
</dbReference>
<dbReference type="CDD" id="cd07516">
    <property type="entry name" value="HAD_Pase"/>
    <property type="match status" value="1"/>
</dbReference>
<proteinExistence type="predicted"/>
<dbReference type="PANTHER" id="PTHR10000:SF8">
    <property type="entry name" value="HAD SUPERFAMILY HYDROLASE-LIKE, TYPE 3"/>
    <property type="match status" value="1"/>
</dbReference>
<dbReference type="Proteomes" id="UP000204221">
    <property type="component" value="Chromosome"/>
</dbReference>
<accession>A0A221VWB9</accession>
<dbReference type="GO" id="GO:0000287">
    <property type="term" value="F:magnesium ion binding"/>
    <property type="evidence" value="ECO:0007669"/>
    <property type="project" value="TreeGrafter"/>
</dbReference>
<dbReference type="GO" id="GO:0033883">
    <property type="term" value="F:pyridoxal phosphatase activity"/>
    <property type="evidence" value="ECO:0007669"/>
    <property type="project" value="UniProtKB-EC"/>
</dbReference>
<dbReference type="Gene3D" id="3.40.50.1000">
    <property type="entry name" value="HAD superfamily/HAD-like"/>
    <property type="match status" value="1"/>
</dbReference>
<reference evidence="1 2" key="1">
    <citation type="submission" date="2017-07" db="EMBL/GenBank/DDBJ databases">
        <title>Complete genome sequence of Actinoalloteichus hoggarensis DSM 45943, type strain of Actinoalloteichus hoggarensis.</title>
        <authorList>
            <person name="Ruckert C."/>
            <person name="Nouioui I."/>
            <person name="Willmese J."/>
            <person name="van Wezel G."/>
            <person name="Klenk H.-P."/>
            <person name="Kalinowski J."/>
            <person name="Zotchev S.B."/>
        </authorList>
    </citation>
    <scope>NUCLEOTIDE SEQUENCE [LARGE SCALE GENOMIC DNA]</scope>
    <source>
        <strain evidence="1 2">DSM 45943</strain>
    </source>
</reference>
<dbReference type="KEGG" id="ahg:AHOG_00625"/>
<protein>
    <submittedName>
        <fullName evidence="1">Pyridoxal phosphate phosphatase YigL</fullName>
        <ecNumber evidence="1">3.1.3.74</ecNumber>
    </submittedName>
</protein>
<dbReference type="Gene3D" id="3.30.1240.10">
    <property type="match status" value="1"/>
</dbReference>
<keyword evidence="2" id="KW-1185">Reference proteome</keyword>
<evidence type="ECO:0000313" key="2">
    <source>
        <dbReference type="Proteomes" id="UP000204221"/>
    </source>
</evidence>
<dbReference type="EC" id="3.1.3.74" evidence="1"/>
<keyword evidence="1" id="KW-0378">Hydrolase</keyword>
<name>A0A221VWB9_9PSEU</name>
<dbReference type="InterPro" id="IPR036412">
    <property type="entry name" value="HAD-like_sf"/>
</dbReference>
<dbReference type="Pfam" id="PF08282">
    <property type="entry name" value="Hydrolase_3"/>
    <property type="match status" value="1"/>
</dbReference>